<evidence type="ECO:0000256" key="1">
    <source>
        <dbReference type="ARBA" id="ARBA00023015"/>
    </source>
</evidence>
<dbReference type="EMBL" id="CABVQC010000002">
    <property type="protein sequence ID" value="VWB14880.1"/>
    <property type="molecule type" value="Genomic_DNA"/>
</dbReference>
<evidence type="ECO:0000259" key="4">
    <source>
        <dbReference type="PROSITE" id="PS01124"/>
    </source>
</evidence>
<keyword evidence="1" id="KW-0805">Transcription regulation</keyword>
<keyword evidence="2" id="KW-0238">DNA-binding</keyword>
<reference evidence="5 6" key="1">
    <citation type="submission" date="2019-09" db="EMBL/GenBank/DDBJ databases">
        <authorList>
            <person name="Depoorter E."/>
        </authorList>
    </citation>
    <scope>NUCLEOTIDE SEQUENCE [LARGE SCALE GENOMIC DNA]</scope>
    <source>
        <strain evidence="5">LMG 13014</strain>
    </source>
</reference>
<dbReference type="SMART" id="SM00342">
    <property type="entry name" value="HTH_ARAC"/>
    <property type="match status" value="1"/>
</dbReference>
<dbReference type="PANTHER" id="PTHR46796">
    <property type="entry name" value="HTH-TYPE TRANSCRIPTIONAL ACTIVATOR RHAS-RELATED"/>
    <property type="match status" value="1"/>
</dbReference>
<dbReference type="GO" id="GO:0003700">
    <property type="term" value="F:DNA-binding transcription factor activity"/>
    <property type="evidence" value="ECO:0007669"/>
    <property type="project" value="InterPro"/>
</dbReference>
<protein>
    <submittedName>
        <fullName evidence="5">AraC family transcriptional regulator</fullName>
    </submittedName>
</protein>
<dbReference type="Proteomes" id="UP000494261">
    <property type="component" value="Unassembled WGS sequence"/>
</dbReference>
<sequence>MAATERITITLAVFRRMAPLPVRFRQFSGVHRETKLPGLLTRTANVYSGRIPGRCRIDRFLARPGSPQTQRRSAMLTASLPIEPTLLRRYRYFESDDLDDTRERIAAVLQPHRLTPGSSRGGYSAYMDHVRIDSVGFGTIGYAGTMSVDAGEIEDYYLAILSLGGYADLNVGGRRTIVGPTHGVIVGPATRFGGTFSRDCEQFFVRIDKQAILTHTGYDHLQIDPALDLARPELQPWLAQLRVMASSPETVALAQRDRRIALEFERLVISLLLAGQPHHCQTRPGGTALVPRTVKRAEAYIAEHACEPITLADIALAAGVPVRTLLDGFQRFSHGSPMQLVRERRLERARDQLLQARGTERVADVALGCGFANLGRFAILYRETFGESPSDTLRRARRSAG</sequence>
<evidence type="ECO:0000313" key="6">
    <source>
        <dbReference type="Proteomes" id="UP000494261"/>
    </source>
</evidence>
<evidence type="ECO:0000256" key="2">
    <source>
        <dbReference type="ARBA" id="ARBA00023125"/>
    </source>
</evidence>
<dbReference type="PROSITE" id="PS00041">
    <property type="entry name" value="HTH_ARAC_FAMILY_1"/>
    <property type="match status" value="1"/>
</dbReference>
<dbReference type="Pfam" id="PF12833">
    <property type="entry name" value="HTH_18"/>
    <property type="match status" value="1"/>
</dbReference>
<dbReference type="GO" id="GO:0043565">
    <property type="term" value="F:sequence-specific DNA binding"/>
    <property type="evidence" value="ECO:0007669"/>
    <property type="project" value="InterPro"/>
</dbReference>
<dbReference type="AlphaFoldDB" id="A0A6P2HDV5"/>
<accession>A0A6P2HDV5</accession>
<dbReference type="InterPro" id="IPR035418">
    <property type="entry name" value="AraC-bd_2"/>
</dbReference>
<dbReference type="InterPro" id="IPR018060">
    <property type="entry name" value="HTH_AraC"/>
</dbReference>
<dbReference type="SUPFAM" id="SSF46689">
    <property type="entry name" value="Homeodomain-like"/>
    <property type="match status" value="2"/>
</dbReference>
<name>A0A6P2HDV5_9BURK</name>
<dbReference type="Gene3D" id="1.10.10.60">
    <property type="entry name" value="Homeodomain-like"/>
    <property type="match status" value="1"/>
</dbReference>
<feature type="domain" description="HTH araC/xylS-type" evidence="4">
    <location>
        <begin position="295"/>
        <end position="395"/>
    </location>
</feature>
<dbReference type="NCBIfam" id="NF041686">
    <property type="entry name" value="ant_diox_reg_AndR"/>
    <property type="match status" value="1"/>
</dbReference>
<dbReference type="PROSITE" id="PS01124">
    <property type="entry name" value="HTH_ARAC_FAMILY_2"/>
    <property type="match status" value="1"/>
</dbReference>
<dbReference type="InterPro" id="IPR050204">
    <property type="entry name" value="AraC_XylS_family_regulators"/>
</dbReference>
<gene>
    <name evidence="5" type="ORF">BLA13014_00404</name>
</gene>
<proteinExistence type="predicted"/>
<evidence type="ECO:0000256" key="3">
    <source>
        <dbReference type="ARBA" id="ARBA00023163"/>
    </source>
</evidence>
<dbReference type="Pfam" id="PF14525">
    <property type="entry name" value="AraC_binding_2"/>
    <property type="match status" value="1"/>
</dbReference>
<dbReference type="InterPro" id="IPR018062">
    <property type="entry name" value="HTH_AraC-typ_CS"/>
</dbReference>
<dbReference type="InterPro" id="IPR049668">
    <property type="entry name" value="AndR"/>
</dbReference>
<dbReference type="InterPro" id="IPR009057">
    <property type="entry name" value="Homeodomain-like_sf"/>
</dbReference>
<organism evidence="5 6">
    <name type="scientific">Burkholderia aenigmatica</name>
    <dbReference type="NCBI Taxonomy" id="2015348"/>
    <lineage>
        <taxon>Bacteria</taxon>
        <taxon>Pseudomonadati</taxon>
        <taxon>Pseudomonadota</taxon>
        <taxon>Betaproteobacteria</taxon>
        <taxon>Burkholderiales</taxon>
        <taxon>Burkholderiaceae</taxon>
        <taxon>Burkholderia</taxon>
        <taxon>Burkholderia cepacia complex</taxon>
    </lineage>
</organism>
<dbReference type="PANTHER" id="PTHR46796:SF12">
    <property type="entry name" value="HTH-TYPE DNA-BINDING TRANSCRIPTIONAL ACTIVATOR EUTR"/>
    <property type="match status" value="1"/>
</dbReference>
<evidence type="ECO:0000313" key="5">
    <source>
        <dbReference type="EMBL" id="VWB14880.1"/>
    </source>
</evidence>
<keyword evidence="3" id="KW-0804">Transcription</keyword>